<name>A0A1V4SJ33_RUMHU</name>
<evidence type="ECO:0000313" key="4">
    <source>
        <dbReference type="Proteomes" id="UP000191554"/>
    </source>
</evidence>
<dbReference type="NCBIfam" id="TIGR02258">
    <property type="entry name" value="2_5_ligase"/>
    <property type="match status" value="1"/>
</dbReference>
<gene>
    <name evidence="3" type="primary">ligT</name>
    <name evidence="3" type="ORF">CLHUN_26220</name>
</gene>
<evidence type="ECO:0000256" key="1">
    <source>
        <dbReference type="ARBA" id="ARBA00022801"/>
    </source>
</evidence>
<feature type="short sequence motif" description="HXTX 2" evidence="2">
    <location>
        <begin position="125"/>
        <end position="128"/>
    </location>
</feature>
<dbReference type="InterPro" id="IPR004175">
    <property type="entry name" value="RNA_CPDase"/>
</dbReference>
<accession>A0A1V4SJ33</accession>
<dbReference type="STRING" id="48256.CLHUN_26220"/>
<dbReference type="InterPro" id="IPR009097">
    <property type="entry name" value="Cyclic_Pdiesterase"/>
</dbReference>
<comment type="caution">
    <text evidence="3">The sequence shown here is derived from an EMBL/GenBank/DDBJ whole genome shotgun (WGS) entry which is preliminary data.</text>
</comment>
<comment type="similarity">
    <text evidence="2">Belongs to the 2H phosphoesterase superfamily. ThpR family.</text>
</comment>
<feature type="active site" description="Proton acceptor" evidence="2">
    <location>
        <position position="125"/>
    </location>
</feature>
<dbReference type="PANTHER" id="PTHR35561:SF1">
    <property type="entry name" value="RNA 2',3'-CYCLIC PHOSPHODIESTERASE"/>
    <property type="match status" value="1"/>
</dbReference>
<dbReference type="AlphaFoldDB" id="A0A1V4SJ33"/>
<sequence length="180" mass="20742">MRVFFAIELEEEIKDYLFSMQQKLRKICNGGNFTHKDNFHLTLRFMGEQSEEQLLSLKNALTAAASEAQSFELRLWGLGAFNKGSKKIIWTGLEKSKELQGLYQSLETALEQEGYPREERSYSPHITLARETRLESGFLETGIIPVERLSVRVASISLMESARVNNRLCYQAVHKEAFRF</sequence>
<organism evidence="3 4">
    <name type="scientific">Ruminiclostridium hungatei</name>
    <name type="common">Clostridium hungatei</name>
    <dbReference type="NCBI Taxonomy" id="48256"/>
    <lineage>
        <taxon>Bacteria</taxon>
        <taxon>Bacillati</taxon>
        <taxon>Bacillota</taxon>
        <taxon>Clostridia</taxon>
        <taxon>Eubacteriales</taxon>
        <taxon>Oscillospiraceae</taxon>
        <taxon>Ruminiclostridium</taxon>
    </lineage>
</organism>
<comment type="function">
    <text evidence="2">Hydrolyzes RNA 2',3'-cyclic phosphodiester to an RNA 2'-phosphomonoester.</text>
</comment>
<dbReference type="GO" id="GO:0004113">
    <property type="term" value="F:2',3'-cyclic-nucleotide 3'-phosphodiesterase activity"/>
    <property type="evidence" value="ECO:0007669"/>
    <property type="project" value="InterPro"/>
</dbReference>
<evidence type="ECO:0000313" key="3">
    <source>
        <dbReference type="EMBL" id="OPX43475.1"/>
    </source>
</evidence>
<dbReference type="EMBL" id="MZGX01000017">
    <property type="protein sequence ID" value="OPX43475.1"/>
    <property type="molecule type" value="Genomic_DNA"/>
</dbReference>
<feature type="active site" description="Proton donor" evidence="2">
    <location>
        <position position="40"/>
    </location>
</feature>
<dbReference type="Pfam" id="PF13563">
    <property type="entry name" value="2_5_RNA_ligase2"/>
    <property type="match status" value="1"/>
</dbReference>
<keyword evidence="1 2" id="KW-0378">Hydrolase</keyword>
<protein>
    <recommendedName>
        <fullName evidence="2">RNA 2',3'-cyclic phosphodiesterase</fullName>
        <shortName evidence="2">RNA 2',3'-CPDase</shortName>
        <ecNumber evidence="2">3.1.4.58</ecNumber>
    </recommendedName>
</protein>
<proteinExistence type="inferred from homology"/>
<dbReference type="SUPFAM" id="SSF55144">
    <property type="entry name" value="LigT-like"/>
    <property type="match status" value="1"/>
</dbReference>
<feature type="short sequence motif" description="HXTX 1" evidence="2">
    <location>
        <begin position="40"/>
        <end position="43"/>
    </location>
</feature>
<evidence type="ECO:0000256" key="2">
    <source>
        <dbReference type="HAMAP-Rule" id="MF_01940"/>
    </source>
</evidence>
<keyword evidence="4" id="KW-1185">Reference proteome</keyword>
<dbReference type="Gene3D" id="3.90.1140.10">
    <property type="entry name" value="Cyclic phosphodiesterase"/>
    <property type="match status" value="1"/>
</dbReference>
<dbReference type="Proteomes" id="UP000191554">
    <property type="component" value="Unassembled WGS sequence"/>
</dbReference>
<dbReference type="EC" id="3.1.4.58" evidence="2"/>
<dbReference type="GO" id="GO:0016874">
    <property type="term" value="F:ligase activity"/>
    <property type="evidence" value="ECO:0007669"/>
    <property type="project" value="UniProtKB-KW"/>
</dbReference>
<reference evidence="3 4" key="1">
    <citation type="submission" date="2017-03" db="EMBL/GenBank/DDBJ databases">
        <title>Genome sequence of Clostridium hungatei DSM 14427.</title>
        <authorList>
            <person name="Poehlein A."/>
            <person name="Daniel R."/>
        </authorList>
    </citation>
    <scope>NUCLEOTIDE SEQUENCE [LARGE SCALE GENOMIC DNA]</scope>
    <source>
        <strain evidence="3 4">DSM 14427</strain>
    </source>
</reference>
<comment type="catalytic activity">
    <reaction evidence="2">
        <text>a 3'-end 2',3'-cyclophospho-ribonucleotide-RNA + H2O = a 3'-end 2'-phospho-ribonucleotide-RNA + H(+)</text>
        <dbReference type="Rhea" id="RHEA:11828"/>
        <dbReference type="Rhea" id="RHEA-COMP:10464"/>
        <dbReference type="Rhea" id="RHEA-COMP:17353"/>
        <dbReference type="ChEBI" id="CHEBI:15377"/>
        <dbReference type="ChEBI" id="CHEBI:15378"/>
        <dbReference type="ChEBI" id="CHEBI:83064"/>
        <dbReference type="ChEBI" id="CHEBI:173113"/>
        <dbReference type="EC" id="3.1.4.58"/>
    </reaction>
</comment>
<dbReference type="PANTHER" id="PTHR35561">
    <property type="entry name" value="RNA 2',3'-CYCLIC PHOSPHODIESTERASE"/>
    <property type="match status" value="1"/>
</dbReference>
<dbReference type="RefSeq" id="WP_080065076.1">
    <property type="nucleotide sequence ID" value="NZ_MZGX01000017.1"/>
</dbReference>
<dbReference type="HAMAP" id="MF_01940">
    <property type="entry name" value="RNA_CPDase"/>
    <property type="match status" value="1"/>
</dbReference>
<dbReference type="GO" id="GO:0008664">
    <property type="term" value="F:RNA 2',3'-cyclic 3'-phosphodiesterase activity"/>
    <property type="evidence" value="ECO:0007669"/>
    <property type="project" value="UniProtKB-EC"/>
</dbReference>
<keyword evidence="3" id="KW-0436">Ligase</keyword>
<dbReference type="OrthoDB" id="9789350at2"/>